<keyword evidence="5" id="KW-0472">Membrane</keyword>
<feature type="region of interest" description="Disordered" evidence="6">
    <location>
        <begin position="251"/>
        <end position="276"/>
    </location>
</feature>
<dbReference type="InterPro" id="IPR038213">
    <property type="entry name" value="IFI6/IFI27-like_sf"/>
</dbReference>
<dbReference type="PANTHER" id="PTHR16932">
    <property type="entry name" value="INTERFERON ALPHA-INDUCIBLE PROTEIN 27"/>
    <property type="match status" value="1"/>
</dbReference>
<evidence type="ECO:0000256" key="1">
    <source>
        <dbReference type="ARBA" id="ARBA00004141"/>
    </source>
</evidence>
<evidence type="ECO:0000256" key="5">
    <source>
        <dbReference type="ARBA" id="ARBA00023136"/>
    </source>
</evidence>
<dbReference type="Gene3D" id="6.10.110.10">
    <property type="match status" value="1"/>
</dbReference>
<keyword evidence="3" id="KW-0812">Transmembrane</keyword>
<dbReference type="KEGG" id="psco:LY89DRAFT_252186"/>
<comment type="subcellular location">
    <subcellularLocation>
        <location evidence="1">Membrane</location>
        <topology evidence="1">Multi-pass membrane protein</topology>
    </subcellularLocation>
</comment>
<dbReference type="GeneID" id="28815935"/>
<dbReference type="GO" id="GO:0016020">
    <property type="term" value="C:membrane"/>
    <property type="evidence" value="ECO:0007669"/>
    <property type="project" value="UniProtKB-SubCell"/>
</dbReference>
<dbReference type="Proteomes" id="UP000070700">
    <property type="component" value="Unassembled WGS sequence"/>
</dbReference>
<feature type="compositionally biased region" description="Basic and acidic residues" evidence="6">
    <location>
        <begin position="251"/>
        <end position="270"/>
    </location>
</feature>
<dbReference type="Pfam" id="PF06140">
    <property type="entry name" value="Ifi-6-16"/>
    <property type="match status" value="1"/>
</dbReference>
<evidence type="ECO:0000313" key="7">
    <source>
        <dbReference type="EMBL" id="KUJ10918.1"/>
    </source>
</evidence>
<protein>
    <submittedName>
        <fullName evidence="7">Uncharacterized protein</fullName>
    </submittedName>
</protein>
<dbReference type="InterPro" id="IPR009311">
    <property type="entry name" value="IFI6/IFI27-like"/>
</dbReference>
<sequence length="276" mass="30003">MSLQVIQQPVSDTAQSRVFRVSITNVPADVHRWIAANPGQSALLIANGILFFTPAALTGPLLATMGFGASGPVAGSVAVWLQSILGNVGARSVFAYLQSAGMGGYGVATINGIVQALGMISGPAVAAYNWPRRPNTRTSESTIPAPSSTVLNTSDPNYQAMLTTEPLDTANIVDAPADLSVFDYLTNSDTDADNADLCSARRWAWYCKDPACPKYWSAWSCKSNFWLHMYETSVHRADVRTHTRAGRRELAREWRVETDREMKEPKEPKPDPLGNE</sequence>
<name>A0A194WSH7_MOLSC</name>
<keyword evidence="4" id="KW-1133">Transmembrane helix</keyword>
<dbReference type="PANTHER" id="PTHR16932:SF18">
    <property type="entry name" value="INTERFERON, ALPHA-INDUCIBLE PROTEIN 27-LIKE 2"/>
    <property type="match status" value="1"/>
</dbReference>
<comment type="similarity">
    <text evidence="2">Belongs to the IFI6/IFI27 family.</text>
</comment>
<dbReference type="EMBL" id="KQ947428">
    <property type="protein sequence ID" value="KUJ10918.1"/>
    <property type="molecule type" value="Genomic_DNA"/>
</dbReference>
<organism evidence="7 8">
    <name type="scientific">Mollisia scopiformis</name>
    <name type="common">Conifer needle endophyte fungus</name>
    <name type="synonym">Phialocephala scopiformis</name>
    <dbReference type="NCBI Taxonomy" id="149040"/>
    <lineage>
        <taxon>Eukaryota</taxon>
        <taxon>Fungi</taxon>
        <taxon>Dikarya</taxon>
        <taxon>Ascomycota</taxon>
        <taxon>Pezizomycotina</taxon>
        <taxon>Leotiomycetes</taxon>
        <taxon>Helotiales</taxon>
        <taxon>Mollisiaceae</taxon>
        <taxon>Mollisia</taxon>
    </lineage>
</organism>
<evidence type="ECO:0000256" key="6">
    <source>
        <dbReference type="SAM" id="MobiDB-lite"/>
    </source>
</evidence>
<dbReference type="RefSeq" id="XP_018065273.1">
    <property type="nucleotide sequence ID" value="XM_018206209.1"/>
</dbReference>
<evidence type="ECO:0000313" key="8">
    <source>
        <dbReference type="Proteomes" id="UP000070700"/>
    </source>
</evidence>
<evidence type="ECO:0000256" key="4">
    <source>
        <dbReference type="ARBA" id="ARBA00022989"/>
    </source>
</evidence>
<dbReference type="OrthoDB" id="3516428at2759"/>
<dbReference type="InParanoid" id="A0A194WSH7"/>
<evidence type="ECO:0000256" key="3">
    <source>
        <dbReference type="ARBA" id="ARBA00022692"/>
    </source>
</evidence>
<proteinExistence type="inferred from homology"/>
<dbReference type="AlphaFoldDB" id="A0A194WSH7"/>
<keyword evidence="8" id="KW-1185">Reference proteome</keyword>
<reference evidence="7 8" key="1">
    <citation type="submission" date="2015-10" db="EMBL/GenBank/DDBJ databases">
        <title>Full genome of DAOMC 229536 Phialocephala scopiformis, a fungal endophyte of spruce producing the potent anti-insectan compound rugulosin.</title>
        <authorList>
            <consortium name="DOE Joint Genome Institute"/>
            <person name="Walker A.K."/>
            <person name="Frasz S.L."/>
            <person name="Seifert K.A."/>
            <person name="Miller J.D."/>
            <person name="Mondo S.J."/>
            <person name="Labutti K."/>
            <person name="Lipzen A."/>
            <person name="Dockter R."/>
            <person name="Kennedy M."/>
            <person name="Grigoriev I.V."/>
            <person name="Spatafora J.W."/>
        </authorList>
    </citation>
    <scope>NUCLEOTIDE SEQUENCE [LARGE SCALE GENOMIC DNA]</scope>
    <source>
        <strain evidence="7 8">CBS 120377</strain>
    </source>
</reference>
<gene>
    <name evidence="7" type="ORF">LY89DRAFT_252186</name>
</gene>
<evidence type="ECO:0000256" key="2">
    <source>
        <dbReference type="ARBA" id="ARBA00007262"/>
    </source>
</evidence>
<accession>A0A194WSH7</accession>